<gene>
    <name evidence="1" type="ORF">PGO_003700</name>
</gene>
<dbReference type="Proteomes" id="UP000195521">
    <property type="component" value="Unassembled WGS sequence"/>
</dbReference>
<dbReference type="AlphaFoldDB" id="A0A1Y1JXP3"/>
<comment type="caution">
    <text evidence="1">The sequence shown here is derived from an EMBL/GenBank/DDBJ whole genome shotgun (WGS) entry which is preliminary data.</text>
</comment>
<proteinExistence type="predicted"/>
<reference evidence="2" key="1">
    <citation type="submission" date="2017-04" db="EMBL/GenBank/DDBJ databases">
        <title>Plasmodium gonderi genome.</title>
        <authorList>
            <person name="Arisue N."/>
            <person name="Honma H."/>
            <person name="Kawai S."/>
            <person name="Tougan T."/>
            <person name="Tanabe K."/>
            <person name="Horii T."/>
        </authorList>
    </citation>
    <scope>NUCLEOTIDE SEQUENCE [LARGE SCALE GENOMIC DNA]</scope>
    <source>
        <strain evidence="2">ATCC 30045</strain>
    </source>
</reference>
<evidence type="ECO:0000313" key="2">
    <source>
        <dbReference type="Proteomes" id="UP000195521"/>
    </source>
</evidence>
<name>A0A1Y1JXP3_PLAGO</name>
<keyword evidence="2" id="KW-1185">Reference proteome</keyword>
<dbReference type="GeneID" id="39745372"/>
<organism evidence="1 2">
    <name type="scientific">Plasmodium gonderi</name>
    <dbReference type="NCBI Taxonomy" id="77519"/>
    <lineage>
        <taxon>Eukaryota</taxon>
        <taxon>Sar</taxon>
        <taxon>Alveolata</taxon>
        <taxon>Apicomplexa</taxon>
        <taxon>Aconoidasida</taxon>
        <taxon>Haemosporida</taxon>
        <taxon>Plasmodiidae</taxon>
        <taxon>Plasmodium</taxon>
        <taxon>Plasmodium (Plasmodium)</taxon>
    </lineage>
</organism>
<protein>
    <submittedName>
        <fullName evidence="1">Variable surface protein</fullName>
    </submittedName>
</protein>
<sequence length="175" mass="21149">MHEMENINFEYIEGFSKCEAIMNENEMYEISSFKSICNKNVLRNFDESGTENMKTCINVMKYISNIYTLTMDNEPTETPCLYMYYWIYNYLMENKKVNITRKLFIEFLKTYEDDAHNNTLCKNYKEDDAENILNTCIYMICIFKRKNKHKNNLKLFQFLNERQRPLVGTILQLLF</sequence>
<evidence type="ECO:0000313" key="1">
    <source>
        <dbReference type="EMBL" id="GAW84564.1"/>
    </source>
</evidence>
<dbReference type="RefSeq" id="XP_028547153.1">
    <property type="nucleotide sequence ID" value="XM_028691352.1"/>
</dbReference>
<dbReference type="EMBL" id="BDQF01000439">
    <property type="protein sequence ID" value="GAW84564.1"/>
    <property type="molecule type" value="Genomic_DNA"/>
</dbReference>
<accession>A0A1Y1JXP3</accession>